<accession>A0A9P4YP34</accession>
<dbReference type="AlphaFoldDB" id="A0A9P4YP34"/>
<name>A0A9P4YP34_9EURO</name>
<organism evidence="2 3">
    <name type="scientific">Trichophyton interdigitale</name>
    <dbReference type="NCBI Taxonomy" id="101480"/>
    <lineage>
        <taxon>Eukaryota</taxon>
        <taxon>Fungi</taxon>
        <taxon>Dikarya</taxon>
        <taxon>Ascomycota</taxon>
        <taxon>Pezizomycotina</taxon>
        <taxon>Eurotiomycetes</taxon>
        <taxon>Eurotiomycetidae</taxon>
        <taxon>Onygenales</taxon>
        <taxon>Arthrodermataceae</taxon>
        <taxon>Trichophyton</taxon>
    </lineage>
</organism>
<proteinExistence type="predicted"/>
<feature type="region of interest" description="Disordered" evidence="1">
    <location>
        <begin position="41"/>
        <end position="65"/>
    </location>
</feature>
<dbReference type="EMBL" id="JAAQVJ010000001">
    <property type="protein sequence ID" value="KAF3901306.1"/>
    <property type="molecule type" value="Genomic_DNA"/>
</dbReference>
<reference evidence="2" key="1">
    <citation type="submission" date="2020-03" db="EMBL/GenBank/DDBJ databases">
        <title>Whole Genome Sequence of Trichophyton interdigitale from India.</title>
        <authorList>
            <person name="Kumar P."/>
        </authorList>
    </citation>
    <scope>NUCLEOTIDE SEQUENCE</scope>
    <source>
        <strain evidence="2">UCMS-IGIB-CI14</strain>
    </source>
</reference>
<evidence type="ECO:0000256" key="1">
    <source>
        <dbReference type="SAM" id="MobiDB-lite"/>
    </source>
</evidence>
<sequence>MQVLRPSPITSGEGGLLALSTLVISNLCSNVIALGIQASGHTTNQPMQEGPSPPLPADRRPQTADRAQFKGVAEHGCLSSPPSGLCFWRIRDLPGSDGDAFASRLNSIAR</sequence>
<evidence type="ECO:0000313" key="2">
    <source>
        <dbReference type="EMBL" id="KAF3901306.1"/>
    </source>
</evidence>
<gene>
    <name evidence="2" type="ORF">GY632_0046</name>
</gene>
<protein>
    <submittedName>
        <fullName evidence="2">Uncharacterized protein</fullName>
    </submittedName>
</protein>
<evidence type="ECO:0000313" key="3">
    <source>
        <dbReference type="Proteomes" id="UP000749309"/>
    </source>
</evidence>
<dbReference type="Proteomes" id="UP000749309">
    <property type="component" value="Unassembled WGS sequence"/>
</dbReference>
<comment type="caution">
    <text evidence="2">The sequence shown here is derived from an EMBL/GenBank/DDBJ whole genome shotgun (WGS) entry which is preliminary data.</text>
</comment>